<keyword evidence="3" id="KW-0967">Endosome</keyword>
<dbReference type="PANTHER" id="PTHR23167">
    <property type="entry name" value="CALPONIN HOMOLOGY DOMAIN-CONTAINING PROTEIN DDB_G0272472-RELATED"/>
    <property type="match status" value="1"/>
</dbReference>
<dbReference type="Pfam" id="PF10358">
    <property type="entry name" value="NT-C2"/>
    <property type="match status" value="1"/>
</dbReference>
<feature type="region of interest" description="Disordered" evidence="6">
    <location>
        <begin position="695"/>
        <end position="720"/>
    </location>
</feature>
<keyword evidence="11" id="KW-1185">Reference proteome</keyword>
<comment type="subcellular location">
    <subcellularLocation>
        <location evidence="1">Endosome</location>
    </subcellularLocation>
</comment>
<dbReference type="PROSITE" id="PS51848">
    <property type="entry name" value="BMERB"/>
    <property type="match status" value="1"/>
</dbReference>
<feature type="region of interest" description="Disordered" evidence="6">
    <location>
        <begin position="974"/>
        <end position="1006"/>
    </location>
</feature>
<keyword evidence="2" id="KW-0597">Phosphoprotein</keyword>
<proteinExistence type="predicted"/>
<evidence type="ECO:0000256" key="6">
    <source>
        <dbReference type="SAM" id="MobiDB-lite"/>
    </source>
</evidence>
<feature type="compositionally biased region" description="Polar residues" evidence="6">
    <location>
        <begin position="515"/>
        <end position="524"/>
    </location>
</feature>
<dbReference type="Pfam" id="PF00307">
    <property type="entry name" value="CH"/>
    <property type="match status" value="1"/>
</dbReference>
<feature type="compositionally biased region" description="Basic and acidic residues" evidence="6">
    <location>
        <begin position="803"/>
        <end position="830"/>
    </location>
</feature>
<feature type="compositionally biased region" description="Basic and acidic residues" evidence="6">
    <location>
        <begin position="558"/>
        <end position="569"/>
    </location>
</feature>
<evidence type="ECO:0008006" key="12">
    <source>
        <dbReference type="Google" id="ProtNLM"/>
    </source>
</evidence>
<dbReference type="InterPro" id="IPR001715">
    <property type="entry name" value="CH_dom"/>
</dbReference>
<dbReference type="SMART" id="SM01203">
    <property type="entry name" value="DUF3585"/>
    <property type="match status" value="1"/>
</dbReference>
<feature type="compositionally biased region" description="Basic and acidic residues" evidence="6">
    <location>
        <begin position="984"/>
        <end position="1006"/>
    </location>
</feature>
<dbReference type="InterPro" id="IPR036872">
    <property type="entry name" value="CH_dom_sf"/>
</dbReference>
<dbReference type="InterPro" id="IPR022735">
    <property type="entry name" value="bMERB_dom"/>
</dbReference>
<dbReference type="Proteomes" id="UP000472271">
    <property type="component" value="Chromosome 15"/>
</dbReference>
<feature type="compositionally biased region" description="Polar residues" evidence="6">
    <location>
        <begin position="534"/>
        <end position="544"/>
    </location>
</feature>
<dbReference type="CDD" id="cd21254">
    <property type="entry name" value="CH_EHBP1"/>
    <property type="match status" value="1"/>
</dbReference>
<feature type="region of interest" description="Disordered" evidence="6">
    <location>
        <begin position="477"/>
        <end position="668"/>
    </location>
</feature>
<evidence type="ECO:0000259" key="9">
    <source>
        <dbReference type="PROSITE" id="PS51848"/>
    </source>
</evidence>
<feature type="region of interest" description="Disordered" evidence="6">
    <location>
        <begin position="801"/>
        <end position="830"/>
    </location>
</feature>
<evidence type="ECO:0000259" key="8">
    <source>
        <dbReference type="PROSITE" id="PS51840"/>
    </source>
</evidence>
<dbReference type="SUPFAM" id="SSF47576">
    <property type="entry name" value="Calponin-homology domain, CH-domain"/>
    <property type="match status" value="1"/>
</dbReference>
<dbReference type="SMART" id="SM00033">
    <property type="entry name" value="CH"/>
    <property type="match status" value="1"/>
</dbReference>
<evidence type="ECO:0000256" key="5">
    <source>
        <dbReference type="SAM" id="Coils"/>
    </source>
</evidence>
<feature type="compositionally biased region" description="Basic and acidic residues" evidence="6">
    <location>
        <begin position="577"/>
        <end position="597"/>
    </location>
</feature>
<feature type="compositionally biased region" description="Low complexity" evidence="6">
    <location>
        <begin position="644"/>
        <end position="653"/>
    </location>
</feature>
<dbReference type="PANTHER" id="PTHR23167:SF43">
    <property type="entry name" value="EH DOMAIN-BINDING PROTEIN 1"/>
    <property type="match status" value="1"/>
</dbReference>
<feature type="region of interest" description="Disordered" evidence="6">
    <location>
        <begin position="221"/>
        <end position="294"/>
    </location>
</feature>
<feature type="domain" description="C2 NT-type" evidence="8">
    <location>
        <begin position="8"/>
        <end position="158"/>
    </location>
</feature>
<reference evidence="10" key="2">
    <citation type="submission" date="2025-08" db="UniProtKB">
        <authorList>
            <consortium name="Ensembl"/>
        </authorList>
    </citation>
    <scope>IDENTIFICATION</scope>
</reference>
<evidence type="ECO:0000256" key="4">
    <source>
        <dbReference type="ARBA" id="ARBA00023054"/>
    </source>
</evidence>
<dbReference type="Pfam" id="PF12130">
    <property type="entry name" value="bMERB_dom"/>
    <property type="match status" value="1"/>
</dbReference>
<evidence type="ECO:0000259" key="7">
    <source>
        <dbReference type="PROSITE" id="PS50021"/>
    </source>
</evidence>
<dbReference type="InterPro" id="IPR050540">
    <property type="entry name" value="F-actin_Monoox_Mical"/>
</dbReference>
<organism evidence="10 11">
    <name type="scientific">Sphaeramia orbicularis</name>
    <name type="common">orbiculate cardinalfish</name>
    <dbReference type="NCBI Taxonomy" id="375764"/>
    <lineage>
        <taxon>Eukaryota</taxon>
        <taxon>Metazoa</taxon>
        <taxon>Chordata</taxon>
        <taxon>Craniata</taxon>
        <taxon>Vertebrata</taxon>
        <taxon>Euteleostomi</taxon>
        <taxon>Actinopterygii</taxon>
        <taxon>Neopterygii</taxon>
        <taxon>Teleostei</taxon>
        <taxon>Neoteleostei</taxon>
        <taxon>Acanthomorphata</taxon>
        <taxon>Gobiaria</taxon>
        <taxon>Kurtiformes</taxon>
        <taxon>Apogonoidei</taxon>
        <taxon>Apogonidae</taxon>
        <taxon>Apogoninae</taxon>
        <taxon>Sphaeramia</taxon>
    </lineage>
</organism>
<evidence type="ECO:0000256" key="2">
    <source>
        <dbReference type="ARBA" id="ARBA00022553"/>
    </source>
</evidence>
<sequence length="1006" mass="114287">MASVWKRLQRVGKHASKFQFVASYQELMVECTKKWQPDKLVVVWTRRSRRKSSKSHSWQPGIKNPYRGVVVWPVPENIEITVTLFKDPHAEEFEDKEWTFVIENESPSGRRKALATSSINMKQYASPMPTQTDVKLKFKPLSKKVVSATLQFSLSCIFLREGKATDEDMQSLASLMSMKQADIGNLDDFEEENEEDEENRVNQEEKAAKITGETFAQNLSFIDRSRCKPPAQPVLRERVDDDSFYDSSNPFNDPDEAEADMAPGNPFDDPDQEMDPQPDPEPPKPRQRKGVRPVDMSKYLYADTSHNEEDELDDPVPSPVLGGKPNASQSLLVWCREVTKNYRGVKITNFTTSWRNGLAFCALLHHFRPDIIDYKSLNPQDIKENNKKAYDGFASLGISRLLEPSDMVLLAIPDKLTVMTYLYQIRAHFSGEELNVVQIEENSSRSTYKVGDFETDTNASIGQDKFYAELNDVQHRQANSQPVTSTGDVNAESNGSKAEEEEAMEPSWKAETGVVSATSQTAGPLSSPVPSPRTALSTSVTDSTGRPALGSNVTPSGSEDRGKFLKADTLDLSELPQRVERAMEKDRQQKDEERGEAGAEPGSPTRRGASPSSSSPHQKLGFSYNRDADLIKKKRASLRHSESEPSTDTSSPSVNHTDTTPKQLAYNIPQILSRQEELKERARLLLEQARRDAAMKAGQKNFPNSAVTAPAKERDAERRRQLRERARQLIAEARSGVKMSDMSLLDATSTDRARGTKTGPTGDELRAERLRRATERLRSPVVFNKDSAVRKTQLKSFSQYVESRPEVKRQKSVPEDMKKAADERGSPTDIDIRRPFEEEKAFKDTSQYVVGELSALESEQRHIDARAARVEKRLRYLMDTGNNKEEEEAMMQEWFMLVNKKNALIRRQNQLSLLEKEHDLERRFELLNRELRAMLAIEDWQKTEAQKRREQLLLDELVILVNKRDALVRDLDAQEKQAEEEDEHLERTLEQNKGKMAKKEEKCVLQ</sequence>
<dbReference type="PROSITE" id="PS51840">
    <property type="entry name" value="C2_NT"/>
    <property type="match status" value="1"/>
</dbReference>
<dbReference type="InterPro" id="IPR019448">
    <property type="entry name" value="NT-C2"/>
</dbReference>
<feature type="compositionally biased region" description="Acidic residues" evidence="6">
    <location>
        <begin position="268"/>
        <end position="278"/>
    </location>
</feature>
<keyword evidence="4 5" id="KW-0175">Coiled coil</keyword>
<reference evidence="10" key="3">
    <citation type="submission" date="2025-09" db="UniProtKB">
        <authorList>
            <consortium name="Ensembl"/>
        </authorList>
    </citation>
    <scope>IDENTIFICATION</scope>
</reference>
<protein>
    <recommendedName>
        <fullName evidence="12">EH domain binding protein 1</fullName>
    </recommendedName>
</protein>
<dbReference type="Gene3D" id="1.10.418.10">
    <property type="entry name" value="Calponin-like domain"/>
    <property type="match status" value="1"/>
</dbReference>
<reference evidence="10" key="1">
    <citation type="submission" date="2019-06" db="EMBL/GenBank/DDBJ databases">
        <authorList>
            <consortium name="Wellcome Sanger Institute Data Sharing"/>
        </authorList>
    </citation>
    <scope>NUCLEOTIDE SEQUENCE [LARGE SCALE GENOMIC DNA]</scope>
</reference>
<feature type="coiled-coil region" evidence="5">
    <location>
        <begin position="179"/>
        <end position="213"/>
    </location>
</feature>
<dbReference type="AlphaFoldDB" id="A0A673C323"/>
<accession>A0A673C323</accession>
<feature type="domain" description="Calponin-homology (CH)" evidence="7">
    <location>
        <begin position="325"/>
        <end position="430"/>
    </location>
</feature>
<evidence type="ECO:0000256" key="3">
    <source>
        <dbReference type="ARBA" id="ARBA00022753"/>
    </source>
</evidence>
<feature type="compositionally biased region" description="Polar residues" evidence="6">
    <location>
        <begin position="477"/>
        <end position="496"/>
    </location>
</feature>
<evidence type="ECO:0000313" key="10">
    <source>
        <dbReference type="Ensembl" id="ENSSORP00005046723.1"/>
    </source>
</evidence>
<dbReference type="GO" id="GO:0005768">
    <property type="term" value="C:endosome"/>
    <property type="evidence" value="ECO:0007669"/>
    <property type="project" value="UniProtKB-SubCell"/>
</dbReference>
<feature type="domain" description="BMERB" evidence="9">
    <location>
        <begin position="836"/>
        <end position="987"/>
    </location>
</feature>
<gene>
    <name evidence="10" type="primary">ehbp1</name>
</gene>
<feature type="region of interest" description="Disordered" evidence="6">
    <location>
        <begin position="305"/>
        <end position="324"/>
    </location>
</feature>
<evidence type="ECO:0000313" key="11">
    <source>
        <dbReference type="Proteomes" id="UP000472271"/>
    </source>
</evidence>
<name>A0A673C323_9TELE</name>
<dbReference type="FunFam" id="1.10.418.10:FF:000023">
    <property type="entry name" value="EH domain-binding protein 1 isoform X1"/>
    <property type="match status" value="1"/>
</dbReference>
<feature type="compositionally biased region" description="Basic and acidic residues" evidence="6">
    <location>
        <begin position="711"/>
        <end position="720"/>
    </location>
</feature>
<evidence type="ECO:0000256" key="1">
    <source>
        <dbReference type="ARBA" id="ARBA00004177"/>
    </source>
</evidence>
<dbReference type="Ensembl" id="ENSSORT00005047888.1">
    <property type="protein sequence ID" value="ENSSORP00005046723.1"/>
    <property type="gene ID" value="ENSSORG00005021354.1"/>
</dbReference>
<dbReference type="PROSITE" id="PS50021">
    <property type="entry name" value="CH"/>
    <property type="match status" value="1"/>
</dbReference>